<dbReference type="Proteomes" id="UP000799779">
    <property type="component" value="Unassembled WGS sequence"/>
</dbReference>
<name>A0A6A5VY12_9PLEO</name>
<evidence type="ECO:0000256" key="1">
    <source>
        <dbReference type="SAM" id="Coils"/>
    </source>
</evidence>
<dbReference type="OrthoDB" id="8954335at2759"/>
<dbReference type="Pfam" id="PF01926">
    <property type="entry name" value="MMR_HSR1"/>
    <property type="match status" value="1"/>
</dbReference>
<dbReference type="EMBL" id="ML977697">
    <property type="protein sequence ID" value="KAF1993559.1"/>
    <property type="molecule type" value="Genomic_DNA"/>
</dbReference>
<reference evidence="3" key="1">
    <citation type="journal article" date="2020" name="Stud. Mycol.">
        <title>101 Dothideomycetes genomes: a test case for predicting lifestyles and emergence of pathogens.</title>
        <authorList>
            <person name="Haridas S."/>
            <person name="Albert R."/>
            <person name="Binder M."/>
            <person name="Bloem J."/>
            <person name="Labutti K."/>
            <person name="Salamov A."/>
            <person name="Andreopoulos B."/>
            <person name="Baker S."/>
            <person name="Barry K."/>
            <person name="Bills G."/>
            <person name="Bluhm B."/>
            <person name="Cannon C."/>
            <person name="Castanera R."/>
            <person name="Culley D."/>
            <person name="Daum C."/>
            <person name="Ezra D."/>
            <person name="Gonzalez J."/>
            <person name="Henrissat B."/>
            <person name="Kuo A."/>
            <person name="Liang C."/>
            <person name="Lipzen A."/>
            <person name="Lutzoni F."/>
            <person name="Magnuson J."/>
            <person name="Mondo S."/>
            <person name="Nolan M."/>
            <person name="Ohm R."/>
            <person name="Pangilinan J."/>
            <person name="Park H.-J."/>
            <person name="Ramirez L."/>
            <person name="Alfaro M."/>
            <person name="Sun H."/>
            <person name="Tritt A."/>
            <person name="Yoshinaga Y."/>
            <person name="Zwiers L.-H."/>
            <person name="Turgeon B."/>
            <person name="Goodwin S."/>
            <person name="Spatafora J."/>
            <person name="Crous P."/>
            <person name="Grigoriev I."/>
        </authorList>
    </citation>
    <scope>NUCLEOTIDE SEQUENCE</scope>
    <source>
        <strain evidence="3">CBS 123094</strain>
    </source>
</reference>
<dbReference type="InterPro" id="IPR027417">
    <property type="entry name" value="P-loop_NTPase"/>
</dbReference>
<proteinExistence type="predicted"/>
<dbReference type="InterPro" id="IPR006073">
    <property type="entry name" value="GTP-bd"/>
</dbReference>
<dbReference type="SUPFAM" id="SSF52540">
    <property type="entry name" value="P-loop containing nucleoside triphosphate hydrolases"/>
    <property type="match status" value="1"/>
</dbReference>
<evidence type="ECO:0000313" key="3">
    <source>
        <dbReference type="EMBL" id="KAF1993559.1"/>
    </source>
</evidence>
<evidence type="ECO:0000313" key="4">
    <source>
        <dbReference type="Proteomes" id="UP000799779"/>
    </source>
</evidence>
<dbReference type="Gene3D" id="3.40.50.300">
    <property type="entry name" value="P-loop containing nucleotide triphosphate hydrolases"/>
    <property type="match status" value="1"/>
</dbReference>
<protein>
    <recommendedName>
        <fullName evidence="2">G domain-containing protein</fullName>
    </recommendedName>
</protein>
<dbReference type="GO" id="GO:0005525">
    <property type="term" value="F:GTP binding"/>
    <property type="evidence" value="ECO:0007669"/>
    <property type="project" value="InterPro"/>
</dbReference>
<keyword evidence="1" id="KW-0175">Coiled coil</keyword>
<accession>A0A6A5VY12</accession>
<gene>
    <name evidence="3" type="ORF">P154DRAFT_503267</name>
</gene>
<feature type="domain" description="G" evidence="2">
    <location>
        <begin position="13"/>
        <end position="110"/>
    </location>
</feature>
<organism evidence="3 4">
    <name type="scientific">Amniculicola lignicola CBS 123094</name>
    <dbReference type="NCBI Taxonomy" id="1392246"/>
    <lineage>
        <taxon>Eukaryota</taxon>
        <taxon>Fungi</taxon>
        <taxon>Dikarya</taxon>
        <taxon>Ascomycota</taxon>
        <taxon>Pezizomycotina</taxon>
        <taxon>Dothideomycetes</taxon>
        <taxon>Pleosporomycetidae</taxon>
        <taxon>Pleosporales</taxon>
        <taxon>Amniculicolaceae</taxon>
        <taxon>Amniculicola</taxon>
    </lineage>
</organism>
<dbReference type="AlphaFoldDB" id="A0A6A5VY12"/>
<evidence type="ECO:0000259" key="2">
    <source>
        <dbReference type="Pfam" id="PF01926"/>
    </source>
</evidence>
<sequence length="358" mass="40454">MTSPYIDETQTIIAVMGTTGVGKSTFIKHATGGDAKVVIGDKLNSCTGKCDVHHIPKTNVWLMDTPGFDDTYRNDGEILEEINNCLSESFHKDAKIRGVLYVHAITEPRMRGSAMKNLRMFREVVGAENMKHCFLVTTKWSKQPTDVSERHEVELATNKDFWKPLLDRGAKMLRFYDSQQSAYEIIYPLAHCPQFLFKLTVEYDVEKKKLEQTTSGKMANEELEKAKAAFQKEIEELRQDQRLALESKDKKMVGMIEREKEKLNAQIENMKAGQELLKKKAEDDRVAMAASLKRQEDIRSKDKEYMKNRVVRWGIRAAAGTVAVAATVGSGGVAAPAAAVWMVGIEARLQADKEKERY</sequence>
<keyword evidence="4" id="KW-1185">Reference proteome</keyword>
<feature type="coiled-coil region" evidence="1">
    <location>
        <begin position="220"/>
        <end position="280"/>
    </location>
</feature>